<comment type="caution">
    <text evidence="2">The sequence shown here is derived from an EMBL/GenBank/DDBJ whole genome shotgun (WGS) entry which is preliminary data.</text>
</comment>
<keyword evidence="1" id="KW-1133">Transmembrane helix</keyword>
<accession>A0A0R2ISM9</accession>
<keyword evidence="1" id="KW-0472">Membrane</keyword>
<dbReference type="EMBL" id="JQBR01000011">
    <property type="protein sequence ID" value="KRN65228.1"/>
    <property type="molecule type" value="Genomic_DNA"/>
</dbReference>
<dbReference type="Proteomes" id="UP000051568">
    <property type="component" value="Unassembled WGS sequence"/>
</dbReference>
<dbReference type="GO" id="GO:0016787">
    <property type="term" value="F:hydrolase activity"/>
    <property type="evidence" value="ECO:0007669"/>
    <property type="project" value="UniProtKB-KW"/>
</dbReference>
<evidence type="ECO:0000313" key="2">
    <source>
        <dbReference type="EMBL" id="KRN65228.1"/>
    </source>
</evidence>
<dbReference type="InterPro" id="IPR029058">
    <property type="entry name" value="AB_hydrolase_fold"/>
</dbReference>
<dbReference type="InterPro" id="IPR010315">
    <property type="entry name" value="DUF915_hydro-like"/>
</dbReference>
<name>A0A0R2ISM9_9LACO</name>
<dbReference type="SUPFAM" id="SSF53474">
    <property type="entry name" value="alpha/beta-Hydrolases"/>
    <property type="match status" value="1"/>
</dbReference>
<proteinExistence type="predicted"/>
<keyword evidence="3" id="KW-1185">Reference proteome</keyword>
<gene>
    <name evidence="2" type="ORF">IV80_GL000437</name>
</gene>
<dbReference type="AlphaFoldDB" id="A0A0R2ISM9"/>
<sequence>MEMSLMYKWLRFIILATLMTYMGFLGLNWTQKNMRNAIPAADSRISPIILVPGSSATQERFDAMVNELNGKTKTTSSLLKVTVHTDNHLSYSGTFKPGRSHPYIVIAFANNHDGYSNIKKQAAWFNHAIKILSAKYQFNHFSAIGHSNGGLVLTRYLEKYFNPQKLRITTLMTIASPFNFSETNIDKRTQMLSDMIKANTKIPSNLIMYSVAGTENYNNDGTVPFASVEAGKYIYQNTAKKYTQITVTGEDSTHHDLPQNGEIVSLIQQYILHVNNLPDQPNINIRH</sequence>
<dbReference type="Gene3D" id="3.40.50.1820">
    <property type="entry name" value="alpha/beta hydrolase"/>
    <property type="match status" value="1"/>
</dbReference>
<feature type="transmembrane region" description="Helical" evidence="1">
    <location>
        <begin position="12"/>
        <end position="29"/>
    </location>
</feature>
<reference evidence="2 3" key="1">
    <citation type="journal article" date="2015" name="Genome Announc.">
        <title>Expanding the biotechnology potential of lactobacilli through comparative genomics of 213 strains and associated genera.</title>
        <authorList>
            <person name="Sun Z."/>
            <person name="Harris H.M."/>
            <person name="McCann A."/>
            <person name="Guo C."/>
            <person name="Argimon S."/>
            <person name="Zhang W."/>
            <person name="Yang X."/>
            <person name="Jeffery I.B."/>
            <person name="Cooney J.C."/>
            <person name="Kagawa T.F."/>
            <person name="Liu W."/>
            <person name="Song Y."/>
            <person name="Salvetti E."/>
            <person name="Wrobel A."/>
            <person name="Rasinkangas P."/>
            <person name="Parkhill J."/>
            <person name="Rea M.C."/>
            <person name="O'Sullivan O."/>
            <person name="Ritari J."/>
            <person name="Douillard F.P."/>
            <person name="Paul Ross R."/>
            <person name="Yang R."/>
            <person name="Briner A.E."/>
            <person name="Felis G.E."/>
            <person name="de Vos W.M."/>
            <person name="Barrangou R."/>
            <person name="Klaenhammer T.R."/>
            <person name="Caufield P.W."/>
            <person name="Cui Y."/>
            <person name="Zhang H."/>
            <person name="O'Toole P.W."/>
        </authorList>
    </citation>
    <scope>NUCLEOTIDE SEQUENCE [LARGE SCALE GENOMIC DNA]</scope>
    <source>
        <strain evidence="2 3">DSM 17757</strain>
    </source>
</reference>
<dbReference type="PATRIC" id="fig|319652.3.peg.441"/>
<organism evidence="2 3">
    <name type="scientific">Pediococcus cellicola</name>
    <dbReference type="NCBI Taxonomy" id="319652"/>
    <lineage>
        <taxon>Bacteria</taxon>
        <taxon>Bacillati</taxon>
        <taxon>Bacillota</taxon>
        <taxon>Bacilli</taxon>
        <taxon>Lactobacillales</taxon>
        <taxon>Lactobacillaceae</taxon>
        <taxon>Pediococcus</taxon>
    </lineage>
</organism>
<dbReference type="STRING" id="319652.IV80_GL000437"/>
<evidence type="ECO:0000256" key="1">
    <source>
        <dbReference type="SAM" id="Phobius"/>
    </source>
</evidence>
<evidence type="ECO:0000313" key="3">
    <source>
        <dbReference type="Proteomes" id="UP000051568"/>
    </source>
</evidence>
<dbReference type="OrthoDB" id="2157689at2"/>
<keyword evidence="2" id="KW-0378">Hydrolase</keyword>
<dbReference type="Pfam" id="PF06028">
    <property type="entry name" value="DUF915"/>
    <property type="match status" value="1"/>
</dbReference>
<keyword evidence="1" id="KW-0812">Transmembrane</keyword>
<protein>
    <submittedName>
        <fullName evidence="2">Alpha beta hydrolase superfamily protein</fullName>
    </submittedName>
</protein>